<evidence type="ECO:0000256" key="2">
    <source>
        <dbReference type="SAM" id="Phobius"/>
    </source>
</evidence>
<feature type="region of interest" description="Disordered" evidence="1">
    <location>
        <begin position="37"/>
        <end position="57"/>
    </location>
</feature>
<dbReference type="AlphaFoldDB" id="A0AAE9JA06"/>
<evidence type="ECO:0000313" key="4">
    <source>
        <dbReference type="Proteomes" id="UP000829354"/>
    </source>
</evidence>
<accession>A0AAE9JA06</accession>
<evidence type="ECO:0000256" key="1">
    <source>
        <dbReference type="SAM" id="MobiDB-lite"/>
    </source>
</evidence>
<feature type="transmembrane region" description="Helical" evidence="2">
    <location>
        <begin position="154"/>
        <end position="174"/>
    </location>
</feature>
<feature type="transmembrane region" description="Helical" evidence="2">
    <location>
        <begin position="194"/>
        <end position="219"/>
    </location>
</feature>
<name>A0AAE9JA06_CAEBR</name>
<dbReference type="EMBL" id="CP092622">
    <property type="protein sequence ID" value="UMM21542.1"/>
    <property type="molecule type" value="Genomic_DNA"/>
</dbReference>
<protein>
    <submittedName>
        <fullName evidence="3">Uncharacterized protein</fullName>
    </submittedName>
</protein>
<keyword evidence="2" id="KW-1133">Transmembrane helix</keyword>
<reference evidence="3 4" key="1">
    <citation type="submission" date="2022-04" db="EMBL/GenBank/DDBJ databases">
        <title>Chromosome-level reference genomes for two strains of Caenorhabditis briggsae: an improved platform for comparative genomics.</title>
        <authorList>
            <person name="Stevens L."/>
            <person name="Andersen E."/>
        </authorList>
    </citation>
    <scope>NUCLEOTIDE SEQUENCE [LARGE SCALE GENOMIC DNA]</scope>
    <source>
        <strain evidence="3">VX34</strain>
        <tissue evidence="3">Whole-organism</tissue>
    </source>
</reference>
<gene>
    <name evidence="3" type="ORF">L5515_003176</name>
</gene>
<feature type="transmembrane region" description="Helical" evidence="2">
    <location>
        <begin position="243"/>
        <end position="264"/>
    </location>
</feature>
<keyword evidence="4" id="KW-1185">Reference proteome</keyword>
<keyword evidence="2" id="KW-0812">Transmembrane</keyword>
<sequence length="266" mass="29743">MEKFSTNHNNSATFALSSAAKMMMPDYEMYKIHRQGQQNGVNGAHPEKKLNKKNTFQKSKGILEDDDEDEKTKCKVATIRIEDHDEEEEKRKMERKKRTQEDMVADFVKILEQMMNPRQAVTSIISAGMGVAAITVAVIFFGSLPESALNAKQLVIILAVYGILQIVLATAFFITCMQTTIAVSKGVKDAFQIVVGLLVALIYVAVTLISLAVGVFGFYKTLCIVSFVEYEDHESRFYCPPPVFYTSLTVFILHIVLIVAKCCCCK</sequence>
<proteinExistence type="predicted"/>
<keyword evidence="2" id="KW-0472">Membrane</keyword>
<evidence type="ECO:0000313" key="3">
    <source>
        <dbReference type="EMBL" id="UMM21542.1"/>
    </source>
</evidence>
<organism evidence="3 4">
    <name type="scientific">Caenorhabditis briggsae</name>
    <dbReference type="NCBI Taxonomy" id="6238"/>
    <lineage>
        <taxon>Eukaryota</taxon>
        <taxon>Metazoa</taxon>
        <taxon>Ecdysozoa</taxon>
        <taxon>Nematoda</taxon>
        <taxon>Chromadorea</taxon>
        <taxon>Rhabditida</taxon>
        <taxon>Rhabditina</taxon>
        <taxon>Rhabditomorpha</taxon>
        <taxon>Rhabditoidea</taxon>
        <taxon>Rhabditidae</taxon>
        <taxon>Peloderinae</taxon>
        <taxon>Caenorhabditis</taxon>
    </lineage>
</organism>
<feature type="transmembrane region" description="Helical" evidence="2">
    <location>
        <begin position="120"/>
        <end position="142"/>
    </location>
</feature>
<dbReference type="Proteomes" id="UP000829354">
    <property type="component" value="Chromosome III"/>
</dbReference>